<dbReference type="AlphaFoldDB" id="A0A854CMS8"/>
<sequence length="97" mass="10569">MKPSEADAIAQAILTRDPAEQEALRLERARQAQWRSEQRNVAGLGLTGFVAGAVVAHVLDDRWVVGGLVGNLLGAGVAWIWISMRNRHLKSVSRSDP</sequence>
<dbReference type="RefSeq" id="WP_027703432.1">
    <property type="nucleotide sequence ID" value="NZ_CP012947.1"/>
</dbReference>
<proteinExistence type="predicted"/>
<accession>A0A854CMS8</accession>
<gene>
    <name evidence="1" type="ORF">BXO512_07200</name>
</gene>
<reference evidence="1" key="1">
    <citation type="submission" date="2015-01" db="EMBL/GenBank/DDBJ databases">
        <title>Population genomics of rice bacterial leaf blight strains from India.</title>
        <authorList>
            <person name="Midha S."/>
            <person name="Anil M.G."/>
            <person name="Mishra D."/>
            <person name="Brahma K."/>
            <person name="Laha G.S."/>
            <person name="Sundaram R.M."/>
            <person name="Sonti R.V."/>
            <person name="Patil P.B."/>
        </authorList>
    </citation>
    <scope>NUCLEOTIDE SEQUENCE</scope>
    <source>
        <strain evidence="1">BXO512</strain>
    </source>
</reference>
<name>A0A854CMS8_XANOO</name>
<comment type="caution">
    <text evidence="1">The sequence shown here is derived from an EMBL/GenBank/DDBJ whole genome shotgun (WGS) entry which is preliminary data.</text>
</comment>
<evidence type="ECO:0000313" key="1">
    <source>
        <dbReference type="EMBL" id="OLG92713.1"/>
    </source>
</evidence>
<protein>
    <submittedName>
        <fullName evidence="1">Uncharacterized protein</fullName>
    </submittedName>
</protein>
<dbReference type="EMBL" id="JXEA01000077">
    <property type="protein sequence ID" value="OLG92713.1"/>
    <property type="molecule type" value="Genomic_DNA"/>
</dbReference>
<organism evidence="1">
    <name type="scientific">Xanthomonas oryzae pv. oryzae</name>
    <dbReference type="NCBI Taxonomy" id="64187"/>
    <lineage>
        <taxon>Bacteria</taxon>
        <taxon>Pseudomonadati</taxon>
        <taxon>Pseudomonadota</taxon>
        <taxon>Gammaproteobacteria</taxon>
        <taxon>Lysobacterales</taxon>
        <taxon>Lysobacteraceae</taxon>
        <taxon>Xanthomonas</taxon>
    </lineage>
</organism>